<sequence length="164" mass="19192">MVVINFAIINRFPDTWIFLVNMFSVASLFIYFYYLKVKLRYVYFIFLDYYNSDGFSCARIIKEMNRFNQKYKEVTATRTLLFILGSQLINSISSYVLSGLQTGLGSFGLGGKILGNSMRIFGEELSKQLTSFSRMIAVYLLYKFIRSELYDETQFINKSVYELK</sequence>
<reference evidence="2 3" key="1">
    <citation type="submission" date="2017-09" db="EMBL/GenBank/DDBJ databases">
        <title>Depth-based differentiation of microbial function through sediment-hosted aquifers and enrichment of novel symbionts in the deep terrestrial subsurface.</title>
        <authorList>
            <person name="Probst A.J."/>
            <person name="Ladd B."/>
            <person name="Jarett J.K."/>
            <person name="Geller-Mcgrath D.E."/>
            <person name="Sieber C.M."/>
            <person name="Emerson J.B."/>
            <person name="Anantharaman K."/>
            <person name="Thomas B.C."/>
            <person name="Malmstrom R."/>
            <person name="Stieglmeier M."/>
            <person name="Klingl A."/>
            <person name="Woyke T."/>
            <person name="Ryan C.M."/>
            <person name="Banfield J.F."/>
        </authorList>
    </citation>
    <scope>NUCLEOTIDE SEQUENCE [LARGE SCALE GENOMIC DNA]</scope>
    <source>
        <strain evidence="2">CG23_combo_of_CG06-09_8_20_14_all_49_15</strain>
    </source>
</reference>
<organism evidence="2 3">
    <name type="scientific">Candidatus Falkowbacteria bacterium CG23_combo_of_CG06-09_8_20_14_all_49_15</name>
    <dbReference type="NCBI Taxonomy" id="1974572"/>
    <lineage>
        <taxon>Bacteria</taxon>
        <taxon>Candidatus Falkowiibacteriota</taxon>
    </lineage>
</organism>
<accession>A0A2G9ZLM2</accession>
<dbReference type="AlphaFoldDB" id="A0A2G9ZLM2"/>
<evidence type="ECO:0000313" key="3">
    <source>
        <dbReference type="Proteomes" id="UP000230729"/>
    </source>
</evidence>
<keyword evidence="1" id="KW-1133">Transmembrane helix</keyword>
<name>A0A2G9ZLM2_9BACT</name>
<dbReference type="Proteomes" id="UP000230729">
    <property type="component" value="Unassembled WGS sequence"/>
</dbReference>
<keyword evidence="1" id="KW-0472">Membrane</keyword>
<proteinExistence type="predicted"/>
<evidence type="ECO:0000313" key="2">
    <source>
        <dbReference type="EMBL" id="PIP34083.1"/>
    </source>
</evidence>
<feature type="transmembrane region" description="Helical" evidence="1">
    <location>
        <begin position="16"/>
        <end position="35"/>
    </location>
</feature>
<evidence type="ECO:0000256" key="1">
    <source>
        <dbReference type="SAM" id="Phobius"/>
    </source>
</evidence>
<comment type="caution">
    <text evidence="2">The sequence shown here is derived from an EMBL/GenBank/DDBJ whole genome shotgun (WGS) entry which is preliminary data.</text>
</comment>
<dbReference type="EMBL" id="PCSD01000019">
    <property type="protein sequence ID" value="PIP34083.1"/>
    <property type="molecule type" value="Genomic_DNA"/>
</dbReference>
<keyword evidence="1" id="KW-0812">Transmembrane</keyword>
<protein>
    <submittedName>
        <fullName evidence="2">Uncharacterized protein</fullName>
    </submittedName>
</protein>
<gene>
    <name evidence="2" type="ORF">COX22_00885</name>
</gene>